<accession>A0A8S1S0N0</accession>
<reference evidence="1" key="1">
    <citation type="submission" date="2021-01" db="EMBL/GenBank/DDBJ databases">
        <authorList>
            <consortium name="Genoscope - CEA"/>
            <person name="William W."/>
        </authorList>
    </citation>
    <scope>NUCLEOTIDE SEQUENCE</scope>
</reference>
<name>A0A8S1S0N0_9CILI</name>
<dbReference type="OrthoDB" id="307992at2759"/>
<organism evidence="1 2">
    <name type="scientific">Paramecium pentaurelia</name>
    <dbReference type="NCBI Taxonomy" id="43138"/>
    <lineage>
        <taxon>Eukaryota</taxon>
        <taxon>Sar</taxon>
        <taxon>Alveolata</taxon>
        <taxon>Ciliophora</taxon>
        <taxon>Intramacronucleata</taxon>
        <taxon>Oligohymenophorea</taxon>
        <taxon>Peniculida</taxon>
        <taxon>Parameciidae</taxon>
        <taxon>Paramecium</taxon>
    </lineage>
</organism>
<protein>
    <submittedName>
        <fullName evidence="1">Uncharacterized protein</fullName>
    </submittedName>
</protein>
<comment type="caution">
    <text evidence="1">The sequence shown here is derived from an EMBL/GenBank/DDBJ whole genome shotgun (WGS) entry which is preliminary data.</text>
</comment>
<keyword evidence="2" id="KW-1185">Reference proteome</keyword>
<evidence type="ECO:0000313" key="2">
    <source>
        <dbReference type="Proteomes" id="UP000689195"/>
    </source>
</evidence>
<sequence>MNSRVPEILEWEETKLAMNAHNQMEQIKEPVTFKKKGLVLDQEDEIYGQLTIDNKKEQEFKVELQKMIVQNTQPQNHYLVKKQDNQKDRIEYSQQQITESIIKTNMLPQEIKQNQQQFQHFGDKKIFLIIKGEGFVEFRIRSICFKLKCPTCKECLPCSAFKQQQQNIYKFQSDCKKCSLSMSIAYQKYIQQQQPEKSESLTQWIIGSIKNYENIEWQLCAIEAQATCKCFSISSALPFIQYSLEKTKQFVTQNKRQKFQITDQNRQFCHGCAQELKFQPEFLIIKD</sequence>
<gene>
    <name evidence="1" type="ORF">PPENT_87.1.T0030515</name>
</gene>
<evidence type="ECO:0000313" key="1">
    <source>
        <dbReference type="EMBL" id="CAD8134811.1"/>
    </source>
</evidence>
<dbReference type="Proteomes" id="UP000689195">
    <property type="component" value="Unassembled WGS sequence"/>
</dbReference>
<dbReference type="AlphaFoldDB" id="A0A8S1S0N0"/>
<proteinExistence type="predicted"/>
<dbReference type="EMBL" id="CAJJDO010000003">
    <property type="protein sequence ID" value="CAD8134811.1"/>
    <property type="molecule type" value="Genomic_DNA"/>
</dbReference>